<keyword evidence="5" id="KW-1185">Reference proteome</keyword>
<dbReference type="InterPro" id="IPR036188">
    <property type="entry name" value="FAD/NAD-bd_sf"/>
</dbReference>
<comment type="similarity">
    <text evidence="2">Belongs to the GMC oxidoreductase family.</text>
</comment>
<dbReference type="HOGENOM" id="CLU_002865_2_6_1"/>
<proteinExistence type="inferred from homology"/>
<dbReference type="PANTHER" id="PTHR11552:SF147">
    <property type="entry name" value="CHOLINE DEHYDROGENASE, MITOCHONDRIAL"/>
    <property type="match status" value="1"/>
</dbReference>
<protein>
    <recommendedName>
        <fullName evidence="3">Glucose-methanol-choline oxidoreductase C-terminal domain-containing protein</fullName>
    </recommendedName>
</protein>
<evidence type="ECO:0000256" key="1">
    <source>
        <dbReference type="ARBA" id="ARBA00001974"/>
    </source>
</evidence>
<dbReference type="Gene3D" id="3.50.50.60">
    <property type="entry name" value="FAD/NAD(P)-binding domain"/>
    <property type="match status" value="1"/>
</dbReference>
<reference evidence="4 5" key="1">
    <citation type="journal article" date="2012" name="BMC Genomics">
        <title>Comparative genomics of the white-rot fungi, Phanerochaete carnosa and P. chrysosporium, to elucidate the genetic basis of the distinct wood types they colonize.</title>
        <authorList>
            <person name="Suzuki H."/>
            <person name="MacDonald J."/>
            <person name="Syed K."/>
            <person name="Salamov A."/>
            <person name="Hori C."/>
            <person name="Aerts A."/>
            <person name="Henrissat B."/>
            <person name="Wiebenga A."/>
            <person name="vanKuyk P.A."/>
            <person name="Barry K."/>
            <person name="Lindquist E."/>
            <person name="LaButti K."/>
            <person name="Lapidus A."/>
            <person name="Lucas S."/>
            <person name="Coutinho P."/>
            <person name="Gong Y."/>
            <person name="Samejima M."/>
            <person name="Mahadevan R."/>
            <person name="Abou-Zaid M."/>
            <person name="de Vries R.P."/>
            <person name="Igarashi K."/>
            <person name="Yadav J.S."/>
            <person name="Grigoriev I.V."/>
            <person name="Master E.R."/>
        </authorList>
    </citation>
    <scope>NUCLEOTIDE SEQUENCE [LARGE SCALE GENOMIC DNA]</scope>
    <source>
        <strain evidence="4 5">HHB-10118-sp</strain>
    </source>
</reference>
<dbReference type="Pfam" id="PF05199">
    <property type="entry name" value="GMC_oxred_C"/>
    <property type="match status" value="1"/>
</dbReference>
<dbReference type="EMBL" id="JH930475">
    <property type="protein sequence ID" value="EKM52226.1"/>
    <property type="molecule type" value="Genomic_DNA"/>
</dbReference>
<comment type="cofactor">
    <cofactor evidence="1">
        <name>FAD</name>
        <dbReference type="ChEBI" id="CHEBI:57692"/>
    </cofactor>
</comment>
<name>K5UQV9_PHACS</name>
<dbReference type="Proteomes" id="UP000008370">
    <property type="component" value="Unassembled WGS sequence"/>
</dbReference>
<evidence type="ECO:0000313" key="4">
    <source>
        <dbReference type="EMBL" id="EKM52226.1"/>
    </source>
</evidence>
<dbReference type="STRING" id="650164.K5UQV9"/>
<dbReference type="GeneID" id="18908765"/>
<dbReference type="GO" id="GO:0016614">
    <property type="term" value="F:oxidoreductase activity, acting on CH-OH group of donors"/>
    <property type="evidence" value="ECO:0007669"/>
    <property type="project" value="InterPro"/>
</dbReference>
<dbReference type="InterPro" id="IPR007867">
    <property type="entry name" value="GMC_OxRtase_C"/>
</dbReference>
<evidence type="ECO:0000313" key="5">
    <source>
        <dbReference type="Proteomes" id="UP000008370"/>
    </source>
</evidence>
<dbReference type="OrthoDB" id="2800373at2759"/>
<feature type="domain" description="Glucose-methanol-choline oxidoreductase C-terminal" evidence="3">
    <location>
        <begin position="1"/>
        <end position="103"/>
    </location>
</feature>
<dbReference type="KEGG" id="pco:PHACADRAFT_148721"/>
<evidence type="ECO:0000256" key="2">
    <source>
        <dbReference type="ARBA" id="ARBA00010790"/>
    </source>
</evidence>
<dbReference type="GO" id="GO:0050660">
    <property type="term" value="F:flavin adenine dinucleotide binding"/>
    <property type="evidence" value="ECO:0007669"/>
    <property type="project" value="InterPro"/>
</dbReference>
<dbReference type="AlphaFoldDB" id="K5UQV9"/>
<sequence>MVSAVRAGRRYIATEPWHGFIVEPYGKVSTATADEEIIAAMRENIVTIWHPTRTARMAPADAHWGVVDPQLRVKGVHGLRVVDASVIPVIPAGHPIAAIYILAERAADLIKDSWA</sequence>
<evidence type="ECO:0000259" key="3">
    <source>
        <dbReference type="Pfam" id="PF05199"/>
    </source>
</evidence>
<dbReference type="RefSeq" id="XP_007398583.1">
    <property type="nucleotide sequence ID" value="XM_007398521.1"/>
</dbReference>
<dbReference type="PANTHER" id="PTHR11552">
    <property type="entry name" value="GLUCOSE-METHANOL-CHOLINE GMC OXIDOREDUCTASE"/>
    <property type="match status" value="1"/>
</dbReference>
<dbReference type="InParanoid" id="K5UQV9"/>
<accession>K5UQV9</accession>
<gene>
    <name evidence="4" type="ORF">PHACADRAFT_148721</name>
</gene>
<dbReference type="InterPro" id="IPR012132">
    <property type="entry name" value="GMC_OxRdtase"/>
</dbReference>
<dbReference type="SUPFAM" id="SSF51905">
    <property type="entry name" value="FAD/NAD(P)-binding domain"/>
    <property type="match status" value="1"/>
</dbReference>
<dbReference type="Gene3D" id="3.30.560.10">
    <property type="entry name" value="Glucose Oxidase, domain 3"/>
    <property type="match status" value="1"/>
</dbReference>
<organism evidence="4 5">
    <name type="scientific">Phanerochaete carnosa (strain HHB-10118-sp)</name>
    <name type="common">White-rot fungus</name>
    <name type="synonym">Peniophora carnosa</name>
    <dbReference type="NCBI Taxonomy" id="650164"/>
    <lineage>
        <taxon>Eukaryota</taxon>
        <taxon>Fungi</taxon>
        <taxon>Dikarya</taxon>
        <taxon>Basidiomycota</taxon>
        <taxon>Agaricomycotina</taxon>
        <taxon>Agaricomycetes</taxon>
        <taxon>Polyporales</taxon>
        <taxon>Phanerochaetaceae</taxon>
        <taxon>Phanerochaete</taxon>
    </lineage>
</organism>